<sequence length="290" mass="33297">MGNASTTSSTRSTPIPKMHRRHVKDHVLSPQQMFCVVDTMTPDAKIEPDVQLTPSLEIKSKIHKRTKSDHFLVKRAKKANFLKPFSKGTTPHLHKKQENVCRFVEDLEDFETAVFNREKDFVTEVIRETGNSDSDVIFDSRLNGMDQRELKAQIIGKEKLLFVFVSKMGDVFGFYQKSLVCPQNNQNVLNATSDNFMLFGRPFSWEDPIFIQKKETKMNEEKKTFVIHQDTHGMLLSCFSAFWVGTNGNVNFNVCAKSYYEIPQTYTNPFTGKSNSEKVVCEKIVVLKCF</sequence>
<dbReference type="Proteomes" id="UP000014680">
    <property type="component" value="Unassembled WGS sequence"/>
</dbReference>
<dbReference type="RefSeq" id="XP_004255686.1">
    <property type="nucleotide sequence ID" value="XM_004255638.1"/>
</dbReference>
<keyword evidence="3" id="KW-1185">Reference proteome</keyword>
<dbReference type="GeneID" id="14887898"/>
<evidence type="ECO:0000256" key="1">
    <source>
        <dbReference type="SAM" id="MobiDB-lite"/>
    </source>
</evidence>
<evidence type="ECO:0000313" key="3">
    <source>
        <dbReference type="Proteomes" id="UP000014680"/>
    </source>
</evidence>
<accession>L7FLR1</accession>
<evidence type="ECO:0008006" key="4">
    <source>
        <dbReference type="Google" id="ProtNLM"/>
    </source>
</evidence>
<dbReference type="KEGG" id="eiv:EIN_356980"/>
<dbReference type="VEuPathDB" id="AmoebaDB:EIN_356980"/>
<reference evidence="2 3" key="1">
    <citation type="submission" date="2012-10" db="EMBL/GenBank/DDBJ databases">
        <authorList>
            <person name="Zafar N."/>
            <person name="Inman J."/>
            <person name="Hall N."/>
            <person name="Lorenzi H."/>
            <person name="Caler E."/>
        </authorList>
    </citation>
    <scope>NUCLEOTIDE SEQUENCE [LARGE SCALE GENOMIC DNA]</scope>
    <source>
        <strain evidence="2 3">IP1</strain>
    </source>
</reference>
<feature type="region of interest" description="Disordered" evidence="1">
    <location>
        <begin position="1"/>
        <end position="23"/>
    </location>
</feature>
<dbReference type="EMBL" id="KB206687">
    <property type="protein sequence ID" value="ELP88915.1"/>
    <property type="molecule type" value="Genomic_DNA"/>
</dbReference>
<proteinExistence type="predicted"/>
<name>L7FLR1_ENTIV</name>
<protein>
    <recommendedName>
        <fullName evidence="4">TLDc domain-containing protein</fullName>
    </recommendedName>
</protein>
<gene>
    <name evidence="2" type="ORF">EIN_356980</name>
</gene>
<dbReference type="AlphaFoldDB" id="L7FLR1"/>
<organism evidence="2 3">
    <name type="scientific">Entamoeba invadens IP1</name>
    <dbReference type="NCBI Taxonomy" id="370355"/>
    <lineage>
        <taxon>Eukaryota</taxon>
        <taxon>Amoebozoa</taxon>
        <taxon>Evosea</taxon>
        <taxon>Archamoebae</taxon>
        <taxon>Mastigamoebida</taxon>
        <taxon>Entamoebidae</taxon>
        <taxon>Entamoeba</taxon>
    </lineage>
</organism>
<feature type="compositionally biased region" description="Low complexity" evidence="1">
    <location>
        <begin position="1"/>
        <end position="13"/>
    </location>
</feature>
<evidence type="ECO:0000313" key="2">
    <source>
        <dbReference type="EMBL" id="ELP88915.1"/>
    </source>
</evidence>